<feature type="compositionally biased region" description="Basic and acidic residues" evidence="1">
    <location>
        <begin position="1"/>
        <end position="18"/>
    </location>
</feature>
<name>A0ABR2S6Q4_9ROSI</name>
<evidence type="ECO:0000313" key="2">
    <source>
        <dbReference type="EMBL" id="KAK9020619.1"/>
    </source>
</evidence>
<sequence>MTPRNDRTAKDYERKDVDGNVNQQLSMDIMVSELQQLEAEEQGGTKGASGARVDGLGVSEANLVPNNQAIMVERCDMDWVH</sequence>
<dbReference type="Proteomes" id="UP001396334">
    <property type="component" value="Unassembled WGS sequence"/>
</dbReference>
<gene>
    <name evidence="2" type="ORF">V6N11_010637</name>
</gene>
<proteinExistence type="predicted"/>
<protein>
    <submittedName>
        <fullName evidence="2">Uncharacterized protein</fullName>
    </submittedName>
</protein>
<feature type="region of interest" description="Disordered" evidence="1">
    <location>
        <begin position="1"/>
        <end position="21"/>
    </location>
</feature>
<reference evidence="2 3" key="1">
    <citation type="journal article" date="2024" name="G3 (Bethesda)">
        <title>Genome assembly of Hibiscus sabdariffa L. provides insights into metabolisms of medicinal natural products.</title>
        <authorList>
            <person name="Kim T."/>
        </authorList>
    </citation>
    <scope>NUCLEOTIDE SEQUENCE [LARGE SCALE GENOMIC DNA]</scope>
    <source>
        <strain evidence="2">TK-2024</strain>
        <tissue evidence="2">Old leaves</tissue>
    </source>
</reference>
<dbReference type="EMBL" id="JBBPBN010000016">
    <property type="protein sequence ID" value="KAK9020619.1"/>
    <property type="molecule type" value="Genomic_DNA"/>
</dbReference>
<evidence type="ECO:0000256" key="1">
    <source>
        <dbReference type="SAM" id="MobiDB-lite"/>
    </source>
</evidence>
<evidence type="ECO:0000313" key="3">
    <source>
        <dbReference type="Proteomes" id="UP001396334"/>
    </source>
</evidence>
<keyword evidence="3" id="KW-1185">Reference proteome</keyword>
<comment type="caution">
    <text evidence="2">The sequence shown here is derived from an EMBL/GenBank/DDBJ whole genome shotgun (WGS) entry which is preliminary data.</text>
</comment>
<accession>A0ABR2S6Q4</accession>
<organism evidence="2 3">
    <name type="scientific">Hibiscus sabdariffa</name>
    <name type="common">roselle</name>
    <dbReference type="NCBI Taxonomy" id="183260"/>
    <lineage>
        <taxon>Eukaryota</taxon>
        <taxon>Viridiplantae</taxon>
        <taxon>Streptophyta</taxon>
        <taxon>Embryophyta</taxon>
        <taxon>Tracheophyta</taxon>
        <taxon>Spermatophyta</taxon>
        <taxon>Magnoliopsida</taxon>
        <taxon>eudicotyledons</taxon>
        <taxon>Gunneridae</taxon>
        <taxon>Pentapetalae</taxon>
        <taxon>rosids</taxon>
        <taxon>malvids</taxon>
        <taxon>Malvales</taxon>
        <taxon>Malvaceae</taxon>
        <taxon>Malvoideae</taxon>
        <taxon>Hibiscus</taxon>
    </lineage>
</organism>